<protein>
    <recommendedName>
        <fullName evidence="10">Protein DETOXIFICATION</fullName>
    </recommendedName>
</protein>
<dbReference type="InterPro" id="IPR002528">
    <property type="entry name" value="MATE_fam"/>
</dbReference>
<feature type="transmembrane region" description="Helical" evidence="6">
    <location>
        <begin position="200"/>
        <end position="220"/>
    </location>
</feature>
<keyword evidence="3 6" id="KW-0812">Transmembrane</keyword>
<dbReference type="InterPro" id="IPR044644">
    <property type="entry name" value="DinF-like"/>
</dbReference>
<evidence type="ECO:0000256" key="3">
    <source>
        <dbReference type="ARBA" id="ARBA00022692"/>
    </source>
</evidence>
<dbReference type="NCBIfam" id="TIGR00797">
    <property type="entry name" value="matE"/>
    <property type="match status" value="1"/>
</dbReference>
<dbReference type="GO" id="GO:0015297">
    <property type="term" value="F:antiporter activity"/>
    <property type="evidence" value="ECO:0007669"/>
    <property type="project" value="InterPro"/>
</dbReference>
<dbReference type="Pfam" id="PF01554">
    <property type="entry name" value="MatE"/>
    <property type="match status" value="1"/>
</dbReference>
<evidence type="ECO:0000256" key="6">
    <source>
        <dbReference type="SAM" id="Phobius"/>
    </source>
</evidence>
<feature type="transmembrane region" description="Helical" evidence="6">
    <location>
        <begin position="416"/>
        <end position="433"/>
    </location>
</feature>
<feature type="transmembrane region" description="Helical" evidence="6">
    <location>
        <begin position="133"/>
        <end position="153"/>
    </location>
</feature>
<dbReference type="PANTHER" id="PTHR42893">
    <property type="entry name" value="PROTEIN DETOXIFICATION 44, CHLOROPLASTIC-RELATED"/>
    <property type="match status" value="1"/>
</dbReference>
<accession>A0A9W7FUE7</accession>
<evidence type="ECO:0000313" key="8">
    <source>
        <dbReference type="EMBL" id="GMI18241.1"/>
    </source>
</evidence>
<feature type="transmembrane region" description="Helical" evidence="6">
    <location>
        <begin position="439"/>
        <end position="465"/>
    </location>
</feature>
<gene>
    <name evidence="8" type="ORF">TrLO_g7049</name>
</gene>
<comment type="subcellular location">
    <subcellularLocation>
        <location evidence="1">Membrane</location>
        <topology evidence="1">Multi-pass membrane protein</topology>
    </subcellularLocation>
</comment>
<feature type="signal peptide" evidence="7">
    <location>
        <begin position="1"/>
        <end position="25"/>
    </location>
</feature>
<dbReference type="GO" id="GO:0042910">
    <property type="term" value="F:xenobiotic transmembrane transporter activity"/>
    <property type="evidence" value="ECO:0007669"/>
    <property type="project" value="InterPro"/>
</dbReference>
<evidence type="ECO:0008006" key="10">
    <source>
        <dbReference type="Google" id="ProtNLM"/>
    </source>
</evidence>
<feature type="transmembrane region" description="Helical" evidence="6">
    <location>
        <begin position="96"/>
        <end position="113"/>
    </location>
</feature>
<evidence type="ECO:0000256" key="7">
    <source>
        <dbReference type="SAM" id="SignalP"/>
    </source>
</evidence>
<dbReference type="Proteomes" id="UP001165122">
    <property type="component" value="Unassembled WGS sequence"/>
</dbReference>
<keyword evidence="9" id="KW-1185">Reference proteome</keyword>
<sequence>MIYPRLLSTILILLALLSEFPSTLSFTIPTTPQSKCRPKYLGASTSPTPSPPPPSPAPYYLKKTLQLSLPLLLSSLTDPLLSLTDTYYLSSSPKNLAALGVCTSIFHLSFNSFKSFSSATQSLVGSNKGEVELYSCGIALITGFIVLTLLHKFSTPILSLMGLTPSSPIYTPALTYLLIRAYSAPAVLLNSVYEGISRGYGNTVPSFISSVLSCFINFLLDPLLIFTFSLGIRGAAISTVIGVYSSCILLTYLLRSKLKPSSSTSSPPKLFILKRLLSANLSMLLKQTSLLLAWAYSTRRASLLAATTSATHQVCLSVWLVFALINEGPSVSIQYLTGGSDFKGLLKFVGKAILGVSLFSTCFLVLCKGFIVNALTVEATREMFLRIYPVITYTQPLITGTLLLEGVAIGGKRFNTLAVGTILAMVGSVEVIRRCTDLWGIWIYGINALFLGRLITASIAVGMMWRDDRREEK</sequence>
<feature type="transmembrane region" description="Helical" evidence="6">
    <location>
        <begin position="232"/>
        <end position="254"/>
    </location>
</feature>
<evidence type="ECO:0000256" key="1">
    <source>
        <dbReference type="ARBA" id="ARBA00004141"/>
    </source>
</evidence>
<dbReference type="GO" id="GO:0016020">
    <property type="term" value="C:membrane"/>
    <property type="evidence" value="ECO:0007669"/>
    <property type="project" value="UniProtKB-SubCell"/>
</dbReference>
<feature type="transmembrane region" description="Helical" evidence="6">
    <location>
        <begin position="383"/>
        <end position="404"/>
    </location>
</feature>
<evidence type="ECO:0000313" key="9">
    <source>
        <dbReference type="Proteomes" id="UP001165122"/>
    </source>
</evidence>
<feature type="transmembrane region" description="Helical" evidence="6">
    <location>
        <begin position="348"/>
        <end position="371"/>
    </location>
</feature>
<keyword evidence="5 6" id="KW-0472">Membrane</keyword>
<proteinExistence type="inferred from homology"/>
<organism evidence="8 9">
    <name type="scientific">Triparma laevis f. longispina</name>
    <dbReference type="NCBI Taxonomy" id="1714387"/>
    <lineage>
        <taxon>Eukaryota</taxon>
        <taxon>Sar</taxon>
        <taxon>Stramenopiles</taxon>
        <taxon>Ochrophyta</taxon>
        <taxon>Bolidophyceae</taxon>
        <taxon>Parmales</taxon>
        <taxon>Triparmaceae</taxon>
        <taxon>Triparma</taxon>
    </lineage>
</organism>
<keyword evidence="4 6" id="KW-1133">Transmembrane helix</keyword>
<comment type="caution">
    <text evidence="8">The sequence shown here is derived from an EMBL/GenBank/DDBJ whole genome shotgun (WGS) entry which is preliminary data.</text>
</comment>
<name>A0A9W7FUE7_9STRA</name>
<evidence type="ECO:0000256" key="5">
    <source>
        <dbReference type="ARBA" id="ARBA00023136"/>
    </source>
</evidence>
<dbReference type="EMBL" id="BRXW01000327">
    <property type="protein sequence ID" value="GMI18241.1"/>
    <property type="molecule type" value="Genomic_DNA"/>
</dbReference>
<feature type="transmembrane region" description="Helical" evidence="6">
    <location>
        <begin position="173"/>
        <end position="193"/>
    </location>
</feature>
<comment type="similarity">
    <text evidence="2">Belongs to the multi antimicrobial extrusion (MATE) (TC 2.A.66.1) family.</text>
</comment>
<keyword evidence="7" id="KW-0732">Signal</keyword>
<dbReference type="OrthoDB" id="2126698at2759"/>
<reference evidence="9" key="1">
    <citation type="journal article" date="2023" name="Commun. Biol.">
        <title>Genome analysis of Parmales, the sister group of diatoms, reveals the evolutionary specialization of diatoms from phago-mixotrophs to photoautotrophs.</title>
        <authorList>
            <person name="Ban H."/>
            <person name="Sato S."/>
            <person name="Yoshikawa S."/>
            <person name="Yamada K."/>
            <person name="Nakamura Y."/>
            <person name="Ichinomiya M."/>
            <person name="Sato N."/>
            <person name="Blanc-Mathieu R."/>
            <person name="Endo H."/>
            <person name="Kuwata A."/>
            <person name="Ogata H."/>
        </authorList>
    </citation>
    <scope>NUCLEOTIDE SEQUENCE [LARGE SCALE GENOMIC DNA]</scope>
    <source>
        <strain evidence="9">NIES 3700</strain>
    </source>
</reference>
<evidence type="ECO:0000256" key="4">
    <source>
        <dbReference type="ARBA" id="ARBA00022989"/>
    </source>
</evidence>
<evidence type="ECO:0000256" key="2">
    <source>
        <dbReference type="ARBA" id="ARBA00010199"/>
    </source>
</evidence>
<feature type="transmembrane region" description="Helical" evidence="6">
    <location>
        <begin position="316"/>
        <end position="336"/>
    </location>
</feature>
<feature type="chain" id="PRO_5040788952" description="Protein DETOXIFICATION" evidence="7">
    <location>
        <begin position="26"/>
        <end position="473"/>
    </location>
</feature>
<dbReference type="PANTHER" id="PTHR42893:SF46">
    <property type="entry name" value="PROTEIN DETOXIFICATION 44, CHLOROPLASTIC"/>
    <property type="match status" value="1"/>
</dbReference>
<dbReference type="AlphaFoldDB" id="A0A9W7FUE7"/>